<keyword evidence="2" id="KW-0805">Transcription regulation</keyword>
<proteinExistence type="inferred from homology"/>
<evidence type="ECO:0000313" key="8">
    <source>
        <dbReference type="EMBL" id="MFI7443296.1"/>
    </source>
</evidence>
<evidence type="ECO:0000256" key="5">
    <source>
        <dbReference type="ARBA" id="ARBA00023163"/>
    </source>
</evidence>
<dbReference type="InterPro" id="IPR036388">
    <property type="entry name" value="WH-like_DNA-bd_sf"/>
</dbReference>
<accession>A0ABW8A924</accession>
<dbReference type="Gene3D" id="1.10.1740.10">
    <property type="match status" value="1"/>
</dbReference>
<dbReference type="InterPro" id="IPR013324">
    <property type="entry name" value="RNA_pol_sigma_r3/r4-like"/>
</dbReference>
<keyword evidence="9" id="KW-1185">Reference proteome</keyword>
<dbReference type="InterPro" id="IPR039425">
    <property type="entry name" value="RNA_pol_sigma-70-like"/>
</dbReference>
<feature type="region of interest" description="Disordered" evidence="6">
    <location>
        <begin position="277"/>
        <end position="296"/>
    </location>
</feature>
<keyword evidence="3" id="KW-0731">Sigma factor</keyword>
<evidence type="ECO:0000256" key="6">
    <source>
        <dbReference type="SAM" id="MobiDB-lite"/>
    </source>
</evidence>
<dbReference type="Gene3D" id="1.10.10.10">
    <property type="entry name" value="Winged helix-like DNA-binding domain superfamily/Winged helix DNA-binding domain"/>
    <property type="match status" value="1"/>
</dbReference>
<evidence type="ECO:0000256" key="2">
    <source>
        <dbReference type="ARBA" id="ARBA00023015"/>
    </source>
</evidence>
<dbReference type="InterPro" id="IPR013325">
    <property type="entry name" value="RNA_pol_sigma_r2"/>
</dbReference>
<dbReference type="SUPFAM" id="SSF88946">
    <property type="entry name" value="Sigma2 domain of RNA polymerase sigma factors"/>
    <property type="match status" value="1"/>
</dbReference>
<feature type="domain" description="RNA polymerase sigma-70 region 2" evidence="7">
    <location>
        <begin position="30"/>
        <end position="96"/>
    </location>
</feature>
<dbReference type="PANTHER" id="PTHR43133">
    <property type="entry name" value="RNA POLYMERASE ECF-TYPE SIGMA FACTO"/>
    <property type="match status" value="1"/>
</dbReference>
<feature type="region of interest" description="Disordered" evidence="6">
    <location>
        <begin position="470"/>
        <end position="536"/>
    </location>
</feature>
<comment type="similarity">
    <text evidence="1">Belongs to the sigma-70 factor family. ECF subfamily.</text>
</comment>
<feature type="compositionally biased region" description="Low complexity" evidence="6">
    <location>
        <begin position="355"/>
        <end position="413"/>
    </location>
</feature>
<evidence type="ECO:0000259" key="7">
    <source>
        <dbReference type="Pfam" id="PF04542"/>
    </source>
</evidence>
<evidence type="ECO:0000313" key="9">
    <source>
        <dbReference type="Proteomes" id="UP001612928"/>
    </source>
</evidence>
<sequence>MPGWPTADRTGDQCLVDALRRGDADGPAALYDAYGERLHDYAFSLIGTGDGAADAVHDALVTAHGRVARLRDTARLRAWLYALTRAQAVARLAHRRASGGPRRTVPAAVVPGAGGDEAADAELVSLVGEALGELGRVGREVLHLSLRHGLSPAETGAVLGLTSRRAASRLNRARDHLENAAAAVVLARVGRAHCPDLSAMLDSWAGPLTPLLRRRLSGHIAGCEVCVERRRRHVSAARLLGMAPVAYPPLSLRRRVVGTCLSREPDDARTLILDRSDGFDRAGFPAPPGRRPRRRRPLGLAPALAAGACLLATTGAVLVAAGDDRPAASRVAPLPGVTASVEQPAGTPDPDPAAEPESPSGGPGTEPTATRPTATASATAPTATVPTGPGVTKAATKPATGPSATRRAAPRARLGVTCPGDADGAATVVLRARNATVTWTAVASEGLEISPASGSIRPGRSATVVVTVADPDTPGDGTVSLSSNGGGASCPLSWEGRPLPEPPTDDPSTASATPDPPGDGTDPPVRAPEDTQADDL</sequence>
<reference evidence="8 9" key="1">
    <citation type="submission" date="2024-10" db="EMBL/GenBank/DDBJ databases">
        <title>The Natural Products Discovery Center: Release of the First 8490 Sequenced Strains for Exploring Actinobacteria Biosynthetic Diversity.</title>
        <authorList>
            <person name="Kalkreuter E."/>
            <person name="Kautsar S.A."/>
            <person name="Yang D."/>
            <person name="Bader C.D."/>
            <person name="Teijaro C.N."/>
            <person name="Fluegel L."/>
            <person name="Davis C.M."/>
            <person name="Simpson J.R."/>
            <person name="Lauterbach L."/>
            <person name="Steele A.D."/>
            <person name="Gui C."/>
            <person name="Meng S."/>
            <person name="Li G."/>
            <person name="Viehrig K."/>
            <person name="Ye F."/>
            <person name="Su P."/>
            <person name="Kiefer A.F."/>
            <person name="Nichols A."/>
            <person name="Cepeda A.J."/>
            <person name="Yan W."/>
            <person name="Fan B."/>
            <person name="Jiang Y."/>
            <person name="Adhikari A."/>
            <person name="Zheng C.-J."/>
            <person name="Schuster L."/>
            <person name="Cowan T.M."/>
            <person name="Smanski M.J."/>
            <person name="Chevrette M.G."/>
            <person name="De Carvalho L.P.S."/>
            <person name="Shen B."/>
        </authorList>
    </citation>
    <scope>NUCLEOTIDE SEQUENCE [LARGE SCALE GENOMIC DNA]</scope>
    <source>
        <strain evidence="8 9">NPDC049503</strain>
    </source>
</reference>
<dbReference type="Pfam" id="PF04542">
    <property type="entry name" value="Sigma70_r2"/>
    <property type="match status" value="1"/>
</dbReference>
<evidence type="ECO:0000256" key="3">
    <source>
        <dbReference type="ARBA" id="ARBA00023082"/>
    </source>
</evidence>
<protein>
    <submittedName>
        <fullName evidence="8">Sigma factor</fullName>
    </submittedName>
</protein>
<gene>
    <name evidence="8" type="ORF">ACIBP5_25280</name>
</gene>
<dbReference type="PANTHER" id="PTHR43133:SF8">
    <property type="entry name" value="RNA POLYMERASE SIGMA FACTOR HI_1459-RELATED"/>
    <property type="match status" value="1"/>
</dbReference>
<dbReference type="RefSeq" id="WP_397023439.1">
    <property type="nucleotide sequence ID" value="NZ_JBITMB010000006.1"/>
</dbReference>
<comment type="caution">
    <text evidence="8">The sequence shown here is derived from an EMBL/GenBank/DDBJ whole genome shotgun (WGS) entry which is preliminary data.</text>
</comment>
<evidence type="ECO:0000256" key="1">
    <source>
        <dbReference type="ARBA" id="ARBA00010641"/>
    </source>
</evidence>
<keyword evidence="5" id="KW-0804">Transcription</keyword>
<keyword evidence="4" id="KW-0238">DNA-binding</keyword>
<feature type="region of interest" description="Disordered" evidence="6">
    <location>
        <begin position="330"/>
        <end position="418"/>
    </location>
</feature>
<organism evidence="8 9">
    <name type="scientific">Nonomuraea indica</name>
    <dbReference type="NCBI Taxonomy" id="1581193"/>
    <lineage>
        <taxon>Bacteria</taxon>
        <taxon>Bacillati</taxon>
        <taxon>Actinomycetota</taxon>
        <taxon>Actinomycetes</taxon>
        <taxon>Streptosporangiales</taxon>
        <taxon>Streptosporangiaceae</taxon>
        <taxon>Nonomuraea</taxon>
    </lineage>
</organism>
<name>A0ABW8A924_9ACTN</name>
<dbReference type="InterPro" id="IPR007627">
    <property type="entry name" value="RNA_pol_sigma70_r2"/>
</dbReference>
<evidence type="ECO:0000256" key="4">
    <source>
        <dbReference type="ARBA" id="ARBA00023125"/>
    </source>
</evidence>
<dbReference type="SUPFAM" id="SSF88659">
    <property type="entry name" value="Sigma3 and sigma4 domains of RNA polymerase sigma factors"/>
    <property type="match status" value="1"/>
</dbReference>
<dbReference type="Proteomes" id="UP001612928">
    <property type="component" value="Unassembled WGS sequence"/>
</dbReference>
<dbReference type="EMBL" id="JBITMB010000006">
    <property type="protein sequence ID" value="MFI7443296.1"/>
    <property type="molecule type" value="Genomic_DNA"/>
</dbReference>